<dbReference type="CDD" id="cd18773">
    <property type="entry name" value="PDC1_HK_sensor"/>
    <property type="match status" value="1"/>
</dbReference>
<evidence type="ECO:0000256" key="2">
    <source>
        <dbReference type="ARBA" id="ARBA00022475"/>
    </source>
</evidence>
<evidence type="ECO:0000259" key="13">
    <source>
        <dbReference type="PROSITE" id="PS50885"/>
    </source>
</evidence>
<dbReference type="SMART" id="SM00304">
    <property type="entry name" value="HAMP"/>
    <property type="match status" value="1"/>
</dbReference>
<dbReference type="Pfam" id="PF02743">
    <property type="entry name" value="dCache_1"/>
    <property type="match status" value="1"/>
</dbReference>
<evidence type="ECO:0000259" key="12">
    <source>
        <dbReference type="PROSITE" id="PS50111"/>
    </source>
</evidence>
<dbReference type="InterPro" id="IPR033479">
    <property type="entry name" value="dCache_1"/>
</dbReference>
<organism evidence="14 15">
    <name type="scientific">Cohnella silvisoli</name>
    <dbReference type="NCBI Taxonomy" id="2873699"/>
    <lineage>
        <taxon>Bacteria</taxon>
        <taxon>Bacillati</taxon>
        <taxon>Bacillota</taxon>
        <taxon>Bacilli</taxon>
        <taxon>Bacillales</taxon>
        <taxon>Paenibacillaceae</taxon>
        <taxon>Cohnella</taxon>
    </lineage>
</organism>
<evidence type="ECO:0000256" key="4">
    <source>
        <dbReference type="ARBA" id="ARBA00022692"/>
    </source>
</evidence>
<feature type="compositionally biased region" description="Polar residues" evidence="10">
    <location>
        <begin position="204"/>
        <end position="221"/>
    </location>
</feature>
<gene>
    <name evidence="14" type="ORF">QJS35_10455</name>
</gene>
<dbReference type="PANTHER" id="PTHR32089:SF112">
    <property type="entry name" value="LYSOZYME-LIKE PROTEIN-RELATED"/>
    <property type="match status" value="1"/>
</dbReference>
<accession>A0ABV1KRU6</accession>
<evidence type="ECO:0000256" key="8">
    <source>
        <dbReference type="ARBA" id="ARBA00029447"/>
    </source>
</evidence>
<name>A0ABV1KRU6_9BACL</name>
<evidence type="ECO:0000256" key="9">
    <source>
        <dbReference type="PROSITE-ProRule" id="PRU00284"/>
    </source>
</evidence>
<dbReference type="SUPFAM" id="SSF58104">
    <property type="entry name" value="Methyl-accepting chemotaxis protein (MCP) signaling domain"/>
    <property type="match status" value="1"/>
</dbReference>
<dbReference type="Proteomes" id="UP001493487">
    <property type="component" value="Unassembled WGS sequence"/>
</dbReference>
<dbReference type="Pfam" id="PF00015">
    <property type="entry name" value="MCPsignal"/>
    <property type="match status" value="1"/>
</dbReference>
<dbReference type="Pfam" id="PF00672">
    <property type="entry name" value="HAMP"/>
    <property type="match status" value="1"/>
</dbReference>
<evidence type="ECO:0000256" key="7">
    <source>
        <dbReference type="ARBA" id="ARBA00023224"/>
    </source>
</evidence>
<proteinExistence type="inferred from homology"/>
<dbReference type="SMART" id="SM00283">
    <property type="entry name" value="MA"/>
    <property type="match status" value="1"/>
</dbReference>
<sequence>MIGKDRFKGWSLGPRTIQNQFLLTFMSVVLVITITLTWVSYAFSRQLIADGIEEKLKSQAHQYVNEIENKLISTVLTPQTLAPVAEANGTLGGQVSYEDPYLDQTTGTAMVKVKVPYFDENATLIGVTTADIPLDNIQQLVGSITVGRNGSAIMIDKTGLILSSKDYAKMMTEKLTDDPNKSLADLARQMLASPAPEEAADGESATSESVPSENAMSENVPSESAAASSDDGAGSEATDDTEGDLAGLGLELDLSSDDGTVQESPASAAEPSGSANDQLVDELDANVTAPIQNIEGMGTYENLGRTIRVYYVTVPDTGWLLALTIPESELYGPLFKLFEPMISIIIVSCVIVALFAHLYSRYILKNIRDIDRLAIAMSEGDFTKRTQMRSGNELQRLGDRFNQTLDGLCDTMDSIAAASHEMSAHADQMKSGTEETTRAAEEIANSIQNVSEGAEREAGIVLGFKDAAQDVLSRVKQINAGTERMSELAMKAKAASEGGNQSLTQVIQQMDTIHYSVQTSSEYVLKLKQSSNAIDEIVAFITSVASQTSLLALNAAIEAARAGEAGKGFSVVSMEIRKLADQSSRAAGEISGLLSEIQGSIAHAALSMDEGTDAASAGIELAREAEQSFGGIGSSIEKVTLQAADVYDSIRQIVASTDSMAASVQDLLRIAAKNANDTGNIAAAAEEQNAAMQQVAASAAYLASLSRELKEKVQPFKKTTAKK</sequence>
<keyword evidence="5 11" id="KW-1133">Transmembrane helix</keyword>
<comment type="caution">
    <text evidence="14">The sequence shown here is derived from an EMBL/GenBank/DDBJ whole genome shotgun (WGS) entry which is preliminary data.</text>
</comment>
<feature type="region of interest" description="Disordered" evidence="10">
    <location>
        <begin position="193"/>
        <end position="276"/>
    </location>
</feature>
<feature type="transmembrane region" description="Helical" evidence="11">
    <location>
        <begin position="341"/>
        <end position="359"/>
    </location>
</feature>
<dbReference type="Gene3D" id="1.10.287.950">
    <property type="entry name" value="Methyl-accepting chemotaxis protein"/>
    <property type="match status" value="1"/>
</dbReference>
<feature type="domain" description="HAMP" evidence="13">
    <location>
        <begin position="361"/>
        <end position="413"/>
    </location>
</feature>
<evidence type="ECO:0000313" key="14">
    <source>
        <dbReference type="EMBL" id="MEQ4482818.1"/>
    </source>
</evidence>
<feature type="transmembrane region" description="Helical" evidence="11">
    <location>
        <begin position="21"/>
        <end position="43"/>
    </location>
</feature>
<evidence type="ECO:0000256" key="10">
    <source>
        <dbReference type="SAM" id="MobiDB-lite"/>
    </source>
</evidence>
<comment type="subcellular location">
    <subcellularLocation>
        <location evidence="1">Cell membrane</location>
        <topology evidence="1">Multi-pass membrane protein</topology>
    </subcellularLocation>
</comment>
<feature type="domain" description="Methyl-accepting transducer" evidence="12">
    <location>
        <begin position="432"/>
        <end position="668"/>
    </location>
</feature>
<dbReference type="RefSeq" id="WP_232185526.1">
    <property type="nucleotide sequence ID" value="NZ_JAIOAP010000005.1"/>
</dbReference>
<dbReference type="InterPro" id="IPR003660">
    <property type="entry name" value="HAMP_dom"/>
</dbReference>
<keyword evidence="2" id="KW-1003">Cell membrane</keyword>
<reference evidence="14 15" key="1">
    <citation type="journal article" date="2023" name="Genome Announc.">
        <title>Pan-Genome Analyses of the Genus Cohnella and Proposal of the Novel Species Cohnella silvisoli sp. nov., Isolated from Forest Soil.</title>
        <authorList>
            <person name="Wang C."/>
            <person name="Mao L."/>
            <person name="Bao G."/>
            <person name="Zhu H."/>
        </authorList>
    </citation>
    <scope>NUCLEOTIDE SEQUENCE [LARGE SCALE GENOMIC DNA]</scope>
    <source>
        <strain evidence="14 15">NL03-T5-1</strain>
    </source>
</reference>
<keyword evidence="7 9" id="KW-0807">Transducer</keyword>
<comment type="similarity">
    <text evidence="8">Belongs to the methyl-accepting chemotaxis (MCP) protein family.</text>
</comment>
<keyword evidence="4 11" id="KW-0812">Transmembrane</keyword>
<evidence type="ECO:0000256" key="6">
    <source>
        <dbReference type="ARBA" id="ARBA00023136"/>
    </source>
</evidence>
<feature type="compositionally biased region" description="Low complexity" evidence="10">
    <location>
        <begin position="244"/>
        <end position="275"/>
    </location>
</feature>
<dbReference type="Gene3D" id="3.30.450.20">
    <property type="entry name" value="PAS domain"/>
    <property type="match status" value="1"/>
</dbReference>
<protein>
    <submittedName>
        <fullName evidence="14">Methyl-accepting chemotaxis protein</fullName>
    </submittedName>
</protein>
<keyword evidence="15" id="KW-1185">Reference proteome</keyword>
<evidence type="ECO:0000256" key="5">
    <source>
        <dbReference type="ARBA" id="ARBA00022989"/>
    </source>
</evidence>
<keyword evidence="6 11" id="KW-0472">Membrane</keyword>
<feature type="compositionally biased region" description="Low complexity" evidence="10">
    <location>
        <begin position="222"/>
        <end position="236"/>
    </location>
</feature>
<dbReference type="CDD" id="cd06225">
    <property type="entry name" value="HAMP"/>
    <property type="match status" value="1"/>
</dbReference>
<evidence type="ECO:0000256" key="3">
    <source>
        <dbReference type="ARBA" id="ARBA00022500"/>
    </source>
</evidence>
<evidence type="ECO:0000256" key="11">
    <source>
        <dbReference type="SAM" id="Phobius"/>
    </source>
</evidence>
<keyword evidence="3" id="KW-0145">Chemotaxis</keyword>
<dbReference type="CDD" id="cd11386">
    <property type="entry name" value="MCP_signal"/>
    <property type="match status" value="1"/>
</dbReference>
<evidence type="ECO:0000256" key="1">
    <source>
        <dbReference type="ARBA" id="ARBA00004651"/>
    </source>
</evidence>
<dbReference type="InterPro" id="IPR004089">
    <property type="entry name" value="MCPsignal_dom"/>
</dbReference>
<dbReference type="Gene3D" id="6.10.340.10">
    <property type="match status" value="1"/>
</dbReference>
<dbReference type="EMBL" id="JASKHM010000005">
    <property type="protein sequence ID" value="MEQ4482818.1"/>
    <property type="molecule type" value="Genomic_DNA"/>
</dbReference>
<evidence type="ECO:0000313" key="15">
    <source>
        <dbReference type="Proteomes" id="UP001493487"/>
    </source>
</evidence>
<dbReference type="PROSITE" id="PS50885">
    <property type="entry name" value="HAMP"/>
    <property type="match status" value="1"/>
</dbReference>
<dbReference type="PROSITE" id="PS50111">
    <property type="entry name" value="CHEMOTAXIS_TRANSDUC_2"/>
    <property type="match status" value="1"/>
</dbReference>
<dbReference type="PANTHER" id="PTHR32089">
    <property type="entry name" value="METHYL-ACCEPTING CHEMOTAXIS PROTEIN MCPB"/>
    <property type="match status" value="1"/>
</dbReference>